<reference evidence="3 4" key="1">
    <citation type="submission" date="2020-02" db="EMBL/GenBank/DDBJ databases">
        <title>Plant-Promoting Endophytic Bacterium Rhizobium oryzihabitans sp. nov., Isolated from the Root of Rice.</title>
        <authorList>
            <person name="zhao J."/>
            <person name="Zhang G."/>
        </authorList>
    </citation>
    <scope>NUCLEOTIDE SEQUENCE [LARGE SCALE GENOMIC DNA]</scope>
    <source>
        <strain evidence="3 4">M15</strain>
    </source>
</reference>
<keyword evidence="1" id="KW-1133">Transmembrane helix</keyword>
<feature type="transmembrane region" description="Helical" evidence="1">
    <location>
        <begin position="422"/>
        <end position="440"/>
    </location>
</feature>
<sequence length="826" mass="86585">MKFQMIFEGVDRASKIMNKLKAAEDKTAKAMRAGAKAGAAASAGATRATERHASALSKIGSIARSAYNGVVAGAQAAARATVALHNKTIALAKSGLGQVASGAGKTFRGVALAAGVATVAVGAASLAAGQLIGTASKFEKFQTILETTEGSSAKAKDAMAWVTNFAAKTPYELDGVMDSFVKLRAYGLDPTNGLLRDLGDASAAMGKPLEQAVEAIADAVTGENERLKEFGIRAAKDGDEIAYSYTINGQKRIAKALASDPGGIQKVLQKIMSDRFSGAMDKLSRTWEGMISNLGDLWMQFQLAIMNAGLFDWMKSKLEMVLATVNRMADDGTLQQWATYISNRLVTVLTAAWEFATGVYQVLSRLGEYLSVAAEYVGGWERLAAILAGMAFAPILISTAAGLVQIAMGLSMLSAALMANPIALAIAAIVAGAALIYLNWEPIKAFFIDLWNSMANAATNAWNTVKGWIGFDPMPVLSKLWDAHQLLAAMGIEALRGLVEAAWSNLKAVLEWSPVETISRLWAGLSTTATEAVESAFAAVDAVWSRIKALFEWSPVEAIQRSWAGISDALGGLIDGAAARAGAAWEKVKSVLSFSGDDTAETPAAPATMTDAVALRENATVALQKLAELDAAAAKLVPSITNVIGQARSYLAGVSFYDQGAALMDTMAAGMRARAAVVVEEIQRMTQTIRDHLPSSPAKIGPLSDIHRLKFGETIAASIRAEPMVKAMRAASAATMAAAAISAPNVATASTGADAARAQVARASVQSAAPASSGNVYHFSPTVPIPAGAGAPADIKQAVKDALRESGREFAAMMEEEDRRRGRRET</sequence>
<dbReference type="EMBL" id="CP048632">
    <property type="protein sequence ID" value="QIB37833.1"/>
    <property type="molecule type" value="Genomic_DNA"/>
</dbReference>
<evidence type="ECO:0000313" key="4">
    <source>
        <dbReference type="Proteomes" id="UP000464865"/>
    </source>
</evidence>
<dbReference type="InterPro" id="IPR053058">
    <property type="entry name" value="Mulikevirus_tape_measure"/>
</dbReference>
<keyword evidence="1" id="KW-0472">Membrane</keyword>
<feature type="transmembrane region" description="Helical" evidence="1">
    <location>
        <begin position="345"/>
        <end position="363"/>
    </location>
</feature>
<keyword evidence="1" id="KW-0812">Transmembrane</keyword>
<feature type="domain" description="Tape measure protein N-terminal" evidence="2">
    <location>
        <begin position="130"/>
        <end position="232"/>
    </location>
</feature>
<name>A0A7L5BGG8_9HYPH</name>
<dbReference type="InterPro" id="IPR013491">
    <property type="entry name" value="Tape_meas_N"/>
</dbReference>
<gene>
    <name evidence="3" type="ORF">G3A56_07365</name>
</gene>
<accession>A0A7L5BGG8</accession>
<proteinExistence type="predicted"/>
<dbReference type="PANTHER" id="PTHR38812">
    <property type="entry name" value="MU-LIKE PROPHAGE FLUMU PROTEIN GP42"/>
    <property type="match status" value="1"/>
</dbReference>
<feature type="transmembrane region" description="Helical" evidence="1">
    <location>
        <begin position="383"/>
        <end position="410"/>
    </location>
</feature>
<keyword evidence="4" id="KW-1185">Reference proteome</keyword>
<dbReference type="PANTHER" id="PTHR38812:SF2">
    <property type="entry name" value="MU-LIKE PROPHAGE FLUMU PROTEIN GP42"/>
    <property type="match status" value="1"/>
</dbReference>
<evidence type="ECO:0000259" key="2">
    <source>
        <dbReference type="Pfam" id="PF20155"/>
    </source>
</evidence>
<dbReference type="Pfam" id="PF20155">
    <property type="entry name" value="TMP_3"/>
    <property type="match status" value="1"/>
</dbReference>
<evidence type="ECO:0000256" key="1">
    <source>
        <dbReference type="SAM" id="Phobius"/>
    </source>
</evidence>
<evidence type="ECO:0000313" key="3">
    <source>
        <dbReference type="EMBL" id="QIB37833.1"/>
    </source>
</evidence>
<dbReference type="Proteomes" id="UP000464865">
    <property type="component" value="Chromosome M15-11"/>
</dbReference>
<organism evidence="3 4">
    <name type="scientific">Rhizobium oryzihabitans</name>
    <dbReference type="NCBI Taxonomy" id="2267833"/>
    <lineage>
        <taxon>Bacteria</taxon>
        <taxon>Pseudomonadati</taxon>
        <taxon>Pseudomonadota</taxon>
        <taxon>Alphaproteobacteria</taxon>
        <taxon>Hyphomicrobiales</taxon>
        <taxon>Rhizobiaceae</taxon>
        <taxon>Rhizobium/Agrobacterium group</taxon>
        <taxon>Rhizobium</taxon>
    </lineage>
</organism>
<dbReference type="RefSeq" id="WP_003491965.1">
    <property type="nucleotide sequence ID" value="NZ_CP048632.1"/>
</dbReference>
<dbReference type="AlphaFoldDB" id="A0A7L5BGG8"/>
<dbReference type="KEGG" id="roy:G3A56_07365"/>
<protein>
    <recommendedName>
        <fullName evidence="2">Tape measure protein N-terminal domain-containing protein</fullName>
    </recommendedName>
</protein>